<accession>A0AA48GNC9</accession>
<sequence>MILVVTNAYDDVANLVIKKLRDRKASWARFNVPAFPGRTRLAFDPTALEGGTLVDEDGEEIDLANVTSAWIWKPLRRKRLDALEPGEGEFLQDASERTCQCFTLLLAPFTFTVNQPEMTRLAEDKGFQLRLARSLGLAVPPTLVTNSPVRARAFCLEHREVVFKLINRPQVFHRGRVSWIGTNLVEARDTRNR</sequence>
<name>A0AA48GNC9_9BACT</name>
<dbReference type="EMBL" id="AP027080">
    <property type="protein sequence ID" value="BDU74514.1"/>
    <property type="molecule type" value="Genomic_DNA"/>
</dbReference>
<evidence type="ECO:0000313" key="2">
    <source>
        <dbReference type="EMBL" id="BDU74514.1"/>
    </source>
</evidence>
<evidence type="ECO:0000313" key="3">
    <source>
        <dbReference type="Proteomes" id="UP001238179"/>
    </source>
</evidence>
<dbReference type="InterPro" id="IPR048936">
    <property type="entry name" value="MvdD-like_ATPgrasp"/>
</dbReference>
<dbReference type="RefSeq" id="WP_316413190.1">
    <property type="nucleotide sequence ID" value="NZ_AP027080.1"/>
</dbReference>
<reference evidence="3" key="1">
    <citation type="journal article" date="2023" name="Int. J. Syst. Evol. Microbiol.">
        <title>Mesoterricola silvestris gen. nov., sp. nov., Mesoterricola sediminis sp. nov., Geothrix oryzae sp. nov., Geothrix edaphica sp. nov., Geothrix rubra sp. nov., and Geothrix limicola sp. nov., six novel members of Acidobacteriota isolated from soils.</title>
        <authorList>
            <person name="Itoh H."/>
            <person name="Sugisawa Y."/>
            <person name="Mise K."/>
            <person name="Xu Z."/>
            <person name="Kuniyasu M."/>
            <person name="Ushijima N."/>
            <person name="Kawano K."/>
            <person name="Kobayashi E."/>
            <person name="Shiratori Y."/>
            <person name="Masuda Y."/>
            <person name="Senoo K."/>
        </authorList>
    </citation>
    <scope>NUCLEOTIDE SEQUENCE [LARGE SCALE GENOMIC DNA]</scope>
    <source>
        <strain evidence="3">W79</strain>
    </source>
</reference>
<dbReference type="AlphaFoldDB" id="A0AA48GNC9"/>
<dbReference type="KEGG" id="msil:METEAL_36880"/>
<dbReference type="Pfam" id="PF21068">
    <property type="entry name" value="ATPgraspMvdD"/>
    <property type="match status" value="1"/>
</dbReference>
<dbReference type="Proteomes" id="UP001238179">
    <property type="component" value="Chromosome"/>
</dbReference>
<organism evidence="2 3">
    <name type="scientific">Mesoterricola silvestris</name>
    <dbReference type="NCBI Taxonomy" id="2927979"/>
    <lineage>
        <taxon>Bacteria</taxon>
        <taxon>Pseudomonadati</taxon>
        <taxon>Acidobacteriota</taxon>
        <taxon>Holophagae</taxon>
        <taxon>Holophagales</taxon>
        <taxon>Holophagaceae</taxon>
        <taxon>Mesoterricola</taxon>
    </lineage>
</organism>
<evidence type="ECO:0000259" key="1">
    <source>
        <dbReference type="Pfam" id="PF21068"/>
    </source>
</evidence>
<protein>
    <recommendedName>
        <fullName evidence="1">MvdD-like pre-ATP grasp domain-containing protein</fullName>
    </recommendedName>
</protein>
<gene>
    <name evidence="2" type="ORF">METEAL_36880</name>
</gene>
<keyword evidence="3" id="KW-1185">Reference proteome</keyword>
<feature type="domain" description="MvdD-like pre-ATP grasp" evidence="1">
    <location>
        <begin position="1"/>
        <end position="74"/>
    </location>
</feature>
<proteinExistence type="predicted"/>